<keyword evidence="2" id="KW-0812">Transmembrane</keyword>
<dbReference type="AlphaFoldDB" id="A0A9W5ZYK2"/>
<keyword evidence="2" id="KW-0472">Membrane</keyword>
<feature type="compositionally biased region" description="Low complexity" evidence="1">
    <location>
        <begin position="283"/>
        <end position="298"/>
    </location>
</feature>
<feature type="region of interest" description="Disordered" evidence="1">
    <location>
        <begin position="345"/>
        <end position="380"/>
    </location>
</feature>
<protein>
    <submittedName>
        <fullName evidence="3">Uncharacterized protein</fullName>
    </submittedName>
</protein>
<accession>A0A9W5ZYK2</accession>
<feature type="region of interest" description="Disordered" evidence="1">
    <location>
        <begin position="155"/>
        <end position="263"/>
    </location>
</feature>
<feature type="region of interest" description="Disordered" evidence="1">
    <location>
        <begin position="101"/>
        <end position="129"/>
    </location>
</feature>
<feature type="region of interest" description="Disordered" evidence="1">
    <location>
        <begin position="276"/>
        <end position="313"/>
    </location>
</feature>
<proteinExistence type="predicted"/>
<name>A0A9W5ZYK2_ASPNG</name>
<evidence type="ECO:0000256" key="2">
    <source>
        <dbReference type="SAM" id="Phobius"/>
    </source>
</evidence>
<comment type="caution">
    <text evidence="3">The sequence shown here is derived from an EMBL/GenBank/DDBJ whole genome shotgun (WGS) entry which is preliminary data.</text>
</comment>
<feature type="compositionally biased region" description="Pro residues" evidence="1">
    <location>
        <begin position="463"/>
        <end position="473"/>
    </location>
</feature>
<feature type="compositionally biased region" description="Gly residues" evidence="1">
    <location>
        <begin position="433"/>
        <end position="442"/>
    </location>
</feature>
<feature type="compositionally biased region" description="Polar residues" evidence="1">
    <location>
        <begin position="506"/>
        <end position="518"/>
    </location>
</feature>
<sequence length="560" mass="56857">MAHHGTGHARFNRVMRKKYQLDSAYFSETGKSPGNHATPTIIPQNTVANGLEGELTLDPVMQAQDVHDSQGLSLEKRQQSNTATGDQATVSATIVNVVDNNSQTSTGTSATAPTTISEESTVPATSISSTDTDSFLLSLSATVSIDLPLTASPAYSSPTADTPAVTSTPEPSSSTPPSSAPATSKTSTPLFGSTATAIPSSAHPQPSSALSSSSPTGTQSGSQVTASGSAWAFGSGSQSTTTSSVTQTSSATTSTFSSDSTSTTSLYGAWGTASNGGSGGSGATATGQGVSPSSSSGSSGSGSGSGSLSSQTKGKIAGGVVGGVAAAMFVFVIVVWLLRRRKKNILPPSGDALPEPDTTGTAEGSLPRSAEMTSRRSSDDPLFTASYFAPAFMKRWRQSHMTTRTDSTLSSEPSERGFQKISGRKIPSVLQSGGDGYGGGYEPGSPTASEPSTLFSPSSPVQPRSPPTQPPVATPYGMPLDTSYTREAAEVGGVVVFRPSPARTPVTGSANASLSNEPTGPRVVSQVGALSPTMPKRPDALGRSHPSFDGSRGSRFTESI</sequence>
<reference evidence="3" key="1">
    <citation type="submission" date="2022-07" db="EMBL/GenBank/DDBJ databases">
        <title>Taxonomy of Aspergillus series Nigri: significant species reduction supported by multi-species coalescent approaches.</title>
        <authorList>
            <person name="Bian C."/>
            <person name="Kusuya Y."/>
            <person name="Sklenar F."/>
            <person name="D'hooge E."/>
            <person name="Yaguchi T."/>
            <person name="Takahashi H."/>
            <person name="Hubka V."/>
        </authorList>
    </citation>
    <scope>NUCLEOTIDE SEQUENCE</scope>
    <source>
        <strain evidence="3">IFM 63604</strain>
    </source>
</reference>
<feature type="compositionally biased region" description="Polar residues" evidence="1">
    <location>
        <begin position="402"/>
        <end position="412"/>
    </location>
</feature>
<feature type="region of interest" description="Disordered" evidence="1">
    <location>
        <begin position="499"/>
        <end position="560"/>
    </location>
</feature>
<feature type="compositionally biased region" description="Low complexity" evidence="1">
    <location>
        <begin position="162"/>
        <end position="189"/>
    </location>
</feature>
<gene>
    <name evidence="3" type="ORF">AnigIFM63604_004141</name>
</gene>
<dbReference type="EMBL" id="BRPB01000022">
    <property type="protein sequence ID" value="GLA48603.1"/>
    <property type="molecule type" value="Genomic_DNA"/>
</dbReference>
<feature type="transmembrane region" description="Helical" evidence="2">
    <location>
        <begin position="316"/>
        <end position="338"/>
    </location>
</feature>
<feature type="compositionally biased region" description="Low complexity" evidence="1">
    <location>
        <begin position="199"/>
        <end position="263"/>
    </location>
</feature>
<dbReference type="Proteomes" id="UP001144191">
    <property type="component" value="Unassembled WGS sequence"/>
</dbReference>
<evidence type="ECO:0000256" key="1">
    <source>
        <dbReference type="SAM" id="MobiDB-lite"/>
    </source>
</evidence>
<evidence type="ECO:0000313" key="3">
    <source>
        <dbReference type="EMBL" id="GLA48603.1"/>
    </source>
</evidence>
<keyword evidence="2" id="KW-1133">Transmembrane helix</keyword>
<organism evidence="3 4">
    <name type="scientific">Aspergillus niger</name>
    <dbReference type="NCBI Taxonomy" id="5061"/>
    <lineage>
        <taxon>Eukaryota</taxon>
        <taxon>Fungi</taxon>
        <taxon>Dikarya</taxon>
        <taxon>Ascomycota</taxon>
        <taxon>Pezizomycotina</taxon>
        <taxon>Eurotiomycetes</taxon>
        <taxon>Eurotiomycetidae</taxon>
        <taxon>Eurotiales</taxon>
        <taxon>Aspergillaceae</taxon>
        <taxon>Aspergillus</taxon>
        <taxon>Aspergillus subgen. Circumdati</taxon>
    </lineage>
</organism>
<evidence type="ECO:0000313" key="4">
    <source>
        <dbReference type="Proteomes" id="UP001144191"/>
    </source>
</evidence>
<feature type="compositionally biased region" description="Low complexity" evidence="1">
    <location>
        <begin position="102"/>
        <end position="117"/>
    </location>
</feature>
<feature type="region of interest" description="Disordered" evidence="1">
    <location>
        <begin position="402"/>
        <end position="485"/>
    </location>
</feature>